<accession>A0A420IXY9</accession>
<proteinExistence type="predicted"/>
<comment type="caution">
    <text evidence="3">The sequence shown here is derived from an EMBL/GenBank/DDBJ whole genome shotgun (WGS) entry which is preliminary data.</text>
</comment>
<keyword evidence="2" id="KW-0472">Membrane</keyword>
<feature type="region of interest" description="Disordered" evidence="1">
    <location>
        <begin position="265"/>
        <end position="284"/>
    </location>
</feature>
<feature type="compositionally biased region" description="Polar residues" evidence="1">
    <location>
        <begin position="136"/>
        <end position="145"/>
    </location>
</feature>
<dbReference type="Proteomes" id="UP000285405">
    <property type="component" value="Unassembled WGS sequence"/>
</dbReference>
<reference evidence="3 4" key="1">
    <citation type="journal article" date="2018" name="BMC Genomics">
        <title>Comparative genome analyses reveal sequence features reflecting distinct modes of host-adaptation between dicot and monocot powdery mildew.</title>
        <authorList>
            <person name="Wu Y."/>
            <person name="Ma X."/>
            <person name="Pan Z."/>
            <person name="Kale S.D."/>
            <person name="Song Y."/>
            <person name="King H."/>
            <person name="Zhang Q."/>
            <person name="Presley C."/>
            <person name="Deng X."/>
            <person name="Wei C.I."/>
            <person name="Xiao S."/>
        </authorList>
    </citation>
    <scope>NUCLEOTIDE SEQUENCE [LARGE SCALE GENOMIC DNA]</scope>
    <source>
        <strain evidence="3">UCSC1</strain>
    </source>
</reference>
<feature type="region of interest" description="Disordered" evidence="1">
    <location>
        <begin position="202"/>
        <end position="224"/>
    </location>
</feature>
<name>A0A420IXY9_9PEZI</name>
<dbReference type="AlphaFoldDB" id="A0A420IXY9"/>
<evidence type="ECO:0000313" key="3">
    <source>
        <dbReference type="EMBL" id="RKF79333.1"/>
    </source>
</evidence>
<organism evidence="3 4">
    <name type="scientific">Golovinomyces cichoracearum</name>
    <dbReference type="NCBI Taxonomy" id="62708"/>
    <lineage>
        <taxon>Eukaryota</taxon>
        <taxon>Fungi</taxon>
        <taxon>Dikarya</taxon>
        <taxon>Ascomycota</taxon>
        <taxon>Pezizomycotina</taxon>
        <taxon>Leotiomycetes</taxon>
        <taxon>Erysiphales</taxon>
        <taxon>Erysiphaceae</taxon>
        <taxon>Golovinomyces</taxon>
    </lineage>
</organism>
<dbReference type="OrthoDB" id="5413188at2759"/>
<gene>
    <name evidence="3" type="ORF">GcC1_047010</name>
</gene>
<feature type="transmembrane region" description="Helical" evidence="2">
    <location>
        <begin position="293"/>
        <end position="317"/>
    </location>
</feature>
<keyword evidence="2" id="KW-1133">Transmembrane helix</keyword>
<protein>
    <submittedName>
        <fullName evidence="3">Uncharacterized protein</fullName>
    </submittedName>
</protein>
<keyword evidence="2" id="KW-0812">Transmembrane</keyword>
<sequence length="369" mass="40326">MANSAGISRNLRGYDSWIDISSQPSSPLQSPVNNEIVTTGLRIQNPKNARRRRKCFSRISPVADETRYTNSQEEYEESESDEDHILAGSDEHIVYNSFSALSSYEVDSDSDRGKRVKTLPVGGTETRALLDPQHDIFSQNSSNKCHISPESYPSPRSTHGQYPHVASNVFQQQMQRRPADHDAALRASLTTLLSIGAAAARGLPKREFPSSRDNLSGRSQEKNESIGLRFMSESELLSSSSHQPSVPSVKPTNLISSYDTWIEKKKPKRSSTENTKKMKSQSVSRESAASPTFLTWAVSAGALVIMSVFGFGAGYLIGRDAGRQEIMAGLNGSVLSNDNICGRDAISSNSGGFKNFKWGVGRGSQGIIT</sequence>
<evidence type="ECO:0000256" key="2">
    <source>
        <dbReference type="SAM" id="Phobius"/>
    </source>
</evidence>
<evidence type="ECO:0000256" key="1">
    <source>
        <dbReference type="SAM" id="MobiDB-lite"/>
    </source>
</evidence>
<evidence type="ECO:0000313" key="4">
    <source>
        <dbReference type="Proteomes" id="UP000285405"/>
    </source>
</evidence>
<feature type="region of interest" description="Disordered" evidence="1">
    <location>
        <begin position="136"/>
        <end position="162"/>
    </location>
</feature>
<dbReference type="EMBL" id="MCBR01004778">
    <property type="protein sequence ID" value="RKF79333.1"/>
    <property type="molecule type" value="Genomic_DNA"/>
</dbReference>